<keyword evidence="1 3" id="KW-0963">Cytoplasm</keyword>
<dbReference type="GO" id="GO:0070930">
    <property type="term" value="P:trans-translation-dependent protein tagging"/>
    <property type="evidence" value="ECO:0007669"/>
    <property type="project" value="TreeGrafter"/>
</dbReference>
<dbReference type="Pfam" id="PF01668">
    <property type="entry name" value="SmpB"/>
    <property type="match status" value="1"/>
</dbReference>
<reference evidence="4 5" key="1">
    <citation type="submission" date="2019-07" db="EMBL/GenBank/DDBJ databases">
        <title>Whole genome shotgun sequence of Sporosarcina luteola NBRC 105378.</title>
        <authorList>
            <person name="Hosoyama A."/>
            <person name="Uohara A."/>
            <person name="Ohji S."/>
            <person name="Ichikawa N."/>
        </authorList>
    </citation>
    <scope>NUCLEOTIDE SEQUENCE [LARGE SCALE GENOMIC DNA]</scope>
    <source>
        <strain evidence="4 5">NBRC 105378</strain>
    </source>
</reference>
<evidence type="ECO:0000256" key="2">
    <source>
        <dbReference type="ARBA" id="ARBA00022884"/>
    </source>
</evidence>
<sequence length="155" mass="17658">MAKGQGKVLAINKKANHDFAIEDTIEAGIVLQGTEIKSIRNGKVQLRDAFVLIRNNEAWISNMHISPYEQGNQFNHDPLRSRKLLLHKKQIAALIGQVKQDGYSIVPLKMYLKDGFAKVLIGVGKGKKLYDKREDLKKKEAKREVERAFKAKQQY</sequence>
<evidence type="ECO:0000313" key="5">
    <source>
        <dbReference type="Proteomes" id="UP000321901"/>
    </source>
</evidence>
<dbReference type="Gene3D" id="2.40.280.10">
    <property type="match status" value="1"/>
</dbReference>
<dbReference type="PROSITE" id="PS01317">
    <property type="entry name" value="SSRP"/>
    <property type="match status" value="1"/>
</dbReference>
<evidence type="ECO:0000256" key="1">
    <source>
        <dbReference type="ARBA" id="ARBA00022490"/>
    </source>
</evidence>
<organism evidence="4 5">
    <name type="scientific">Sporosarcina luteola</name>
    <dbReference type="NCBI Taxonomy" id="582850"/>
    <lineage>
        <taxon>Bacteria</taxon>
        <taxon>Bacillati</taxon>
        <taxon>Bacillota</taxon>
        <taxon>Bacilli</taxon>
        <taxon>Bacillales</taxon>
        <taxon>Caryophanaceae</taxon>
        <taxon>Sporosarcina</taxon>
    </lineage>
</organism>
<gene>
    <name evidence="3 4" type="primary">smpB</name>
    <name evidence="4" type="ORF">SLU01_11180</name>
</gene>
<comment type="caution">
    <text evidence="4">The sequence shown here is derived from an EMBL/GenBank/DDBJ whole genome shotgun (WGS) entry which is preliminary data.</text>
</comment>
<proteinExistence type="inferred from homology"/>
<dbReference type="RefSeq" id="WP_147056184.1">
    <property type="nucleotide sequence ID" value="NZ_BJYL01000015.1"/>
</dbReference>
<dbReference type="PANTHER" id="PTHR30308">
    <property type="entry name" value="TMRNA-BINDING COMPONENT OF TRANS-TRANSLATION TAGGING COMPLEX"/>
    <property type="match status" value="1"/>
</dbReference>
<dbReference type="SUPFAM" id="SSF74982">
    <property type="entry name" value="Small protein B (SmpB)"/>
    <property type="match status" value="1"/>
</dbReference>
<comment type="function">
    <text evidence="3">Required for rescue of stalled ribosomes mediated by trans-translation. Binds to transfer-messenger RNA (tmRNA), required for stable association of tmRNA with ribosomes. tmRNA and SmpB together mimic tRNA shape, replacing the anticodon stem-loop with SmpB. tmRNA is encoded by the ssrA gene; the 2 termini fold to resemble tRNA(Ala) and it encodes a 'tag peptide', a short internal open reading frame. During trans-translation Ala-aminoacylated tmRNA acts like a tRNA, entering the A-site of stalled ribosomes, displacing the stalled mRNA. The ribosome then switches to translate the ORF on the tmRNA; the nascent peptide is terminated with the 'tag peptide' encoded by the tmRNA and targeted for degradation. The ribosome is freed to recommence translation, which seems to be the essential function of trans-translation.</text>
</comment>
<dbReference type="InterPro" id="IPR020081">
    <property type="entry name" value="SsrA-bd_prot_CS"/>
</dbReference>
<comment type="similarity">
    <text evidence="3">Belongs to the SmpB family.</text>
</comment>
<evidence type="ECO:0000256" key="3">
    <source>
        <dbReference type="HAMAP-Rule" id="MF_00023"/>
    </source>
</evidence>
<name>A0A511Z5U2_9BACL</name>
<dbReference type="GO" id="GO:0070929">
    <property type="term" value="P:trans-translation"/>
    <property type="evidence" value="ECO:0007669"/>
    <property type="project" value="UniProtKB-UniRule"/>
</dbReference>
<evidence type="ECO:0000313" key="4">
    <source>
        <dbReference type="EMBL" id="GEN82806.1"/>
    </source>
</evidence>
<dbReference type="NCBIfam" id="NF003843">
    <property type="entry name" value="PRK05422.1"/>
    <property type="match status" value="1"/>
</dbReference>
<dbReference type="HAMAP" id="MF_00023">
    <property type="entry name" value="SmpB"/>
    <property type="match status" value="1"/>
</dbReference>
<dbReference type="EMBL" id="BJYL01000015">
    <property type="protein sequence ID" value="GEN82806.1"/>
    <property type="molecule type" value="Genomic_DNA"/>
</dbReference>
<keyword evidence="2 3" id="KW-0694">RNA-binding</keyword>
<dbReference type="AlphaFoldDB" id="A0A511Z5U2"/>
<dbReference type="GO" id="GO:0005829">
    <property type="term" value="C:cytosol"/>
    <property type="evidence" value="ECO:0007669"/>
    <property type="project" value="TreeGrafter"/>
</dbReference>
<dbReference type="GO" id="GO:0003723">
    <property type="term" value="F:RNA binding"/>
    <property type="evidence" value="ECO:0007669"/>
    <property type="project" value="UniProtKB-UniRule"/>
</dbReference>
<dbReference type="NCBIfam" id="TIGR00086">
    <property type="entry name" value="smpB"/>
    <property type="match status" value="1"/>
</dbReference>
<dbReference type="PANTHER" id="PTHR30308:SF2">
    <property type="entry name" value="SSRA-BINDING PROTEIN"/>
    <property type="match status" value="1"/>
</dbReference>
<keyword evidence="5" id="KW-1185">Reference proteome</keyword>
<comment type="subcellular location">
    <subcellularLocation>
        <location evidence="3">Cytoplasm</location>
    </subcellularLocation>
    <text evidence="3">The tmRNA-SmpB complex associates with stalled 70S ribosomes.</text>
</comment>
<protein>
    <recommendedName>
        <fullName evidence="3">SsrA-binding protein</fullName>
    </recommendedName>
    <alternativeName>
        <fullName evidence="3">Small protein B</fullName>
    </alternativeName>
</protein>
<dbReference type="CDD" id="cd09294">
    <property type="entry name" value="SmpB"/>
    <property type="match status" value="1"/>
</dbReference>
<dbReference type="OrthoDB" id="9805462at2"/>
<dbReference type="InterPro" id="IPR000037">
    <property type="entry name" value="SsrA-bd_prot"/>
</dbReference>
<dbReference type="Proteomes" id="UP000321901">
    <property type="component" value="Unassembled WGS sequence"/>
</dbReference>
<accession>A0A511Z5U2</accession>
<dbReference type="InterPro" id="IPR023620">
    <property type="entry name" value="SmpB"/>
</dbReference>